<accession>A0AA38Z1I1</accession>
<dbReference type="AlphaFoldDB" id="A0AA38Z1I1"/>
<proteinExistence type="predicted"/>
<sequence>MVETLRRLGIASEGTVSQSNEAHPTKPSMKKSFAEVLKQPGCNVRAARVEVREKELGRNLNKLTHCLVGSWNPSLWWGDDLKYWGTQLMEIWGLKGSLGLAKLERGKALMEFEFLEEADRALSLGSISVGGIHLHMERWSPQSGCSTEKEKRGEAWVRIVGLPVSLWDREILRRIGEECGGFLAVDPQTEKLGELQWARILVKTNGEERPNEVEVWVEDLCYSLTLWWEVRPVLRKVSAGLRRRIAGTGGEVGGEADARAGKRVLTEGEGSRLEGLPLPADETWGQLRGSGHPVLVARCLDGPSVGVLDNLIGGPLESGLVEAQWRSGNLGPSGPANAVEASSAGGLSPARQSTSKGPGWAKPKGLILGSGLCTPGRSQTSEAWPSFPLGPCLLEGPDQGISPFWLKDGSREQLGEEFLGEGCSKTDDALLEEAMRYGSTPGPFELLAFAPPSSPSSFFGRTPLGGYYDPPGIVGEDVPGVLSRSIINGARPARNETSPSWELMEVNKGGNDDLGKELCLVRTLQQEDDGWEEGNWEDSDLARFSKFLGFSTEGLERDILDFLSKIRKRRERVHNKALLEKSKFDRELKRLECSINYERGKRQYCGKQGSGGQVTVSQ</sequence>
<gene>
    <name evidence="3" type="ORF">PVL29_019853</name>
</gene>
<evidence type="ECO:0000256" key="1">
    <source>
        <dbReference type="SAM" id="MobiDB-lite"/>
    </source>
</evidence>
<evidence type="ECO:0000313" key="4">
    <source>
        <dbReference type="Proteomes" id="UP001168098"/>
    </source>
</evidence>
<comment type="caution">
    <text evidence="3">The sequence shown here is derived from an EMBL/GenBank/DDBJ whole genome shotgun (WGS) entry which is preliminary data.</text>
</comment>
<protein>
    <recommendedName>
        <fullName evidence="2">DUF4283 domain-containing protein</fullName>
    </recommendedName>
</protein>
<dbReference type="InterPro" id="IPR025558">
    <property type="entry name" value="DUF4283"/>
</dbReference>
<evidence type="ECO:0000313" key="3">
    <source>
        <dbReference type="EMBL" id="KAJ9680658.1"/>
    </source>
</evidence>
<dbReference type="EMBL" id="JARBHA010000015">
    <property type="protein sequence ID" value="KAJ9680658.1"/>
    <property type="molecule type" value="Genomic_DNA"/>
</dbReference>
<keyword evidence="4" id="KW-1185">Reference proteome</keyword>
<dbReference type="PANTHER" id="PTHR34427:SF5">
    <property type="entry name" value="DUF4283 DOMAIN-CONTAINING PROTEIN"/>
    <property type="match status" value="1"/>
</dbReference>
<reference evidence="3 4" key="1">
    <citation type="journal article" date="2023" name="BMC Biotechnol.">
        <title>Vitis rotundifolia cv Carlos genome sequencing.</title>
        <authorList>
            <person name="Huff M."/>
            <person name="Hulse-Kemp A."/>
            <person name="Scheffler B."/>
            <person name="Youngblood R."/>
            <person name="Simpson S."/>
            <person name="Babiker E."/>
            <person name="Staton M."/>
        </authorList>
    </citation>
    <scope>NUCLEOTIDE SEQUENCE [LARGE SCALE GENOMIC DNA]</scope>
    <source>
        <tissue evidence="3">Leaf</tissue>
    </source>
</reference>
<feature type="region of interest" description="Disordered" evidence="1">
    <location>
        <begin position="327"/>
        <end position="362"/>
    </location>
</feature>
<organism evidence="3 4">
    <name type="scientific">Vitis rotundifolia</name>
    <name type="common">Muscadine grape</name>
    <dbReference type="NCBI Taxonomy" id="103349"/>
    <lineage>
        <taxon>Eukaryota</taxon>
        <taxon>Viridiplantae</taxon>
        <taxon>Streptophyta</taxon>
        <taxon>Embryophyta</taxon>
        <taxon>Tracheophyta</taxon>
        <taxon>Spermatophyta</taxon>
        <taxon>Magnoliopsida</taxon>
        <taxon>eudicotyledons</taxon>
        <taxon>Gunneridae</taxon>
        <taxon>Pentapetalae</taxon>
        <taxon>rosids</taxon>
        <taxon>Vitales</taxon>
        <taxon>Vitaceae</taxon>
        <taxon>Viteae</taxon>
        <taxon>Vitis</taxon>
    </lineage>
</organism>
<feature type="domain" description="DUF4283" evidence="2">
    <location>
        <begin position="61"/>
        <end position="146"/>
    </location>
</feature>
<dbReference type="Pfam" id="PF14111">
    <property type="entry name" value="DUF4283"/>
    <property type="match status" value="1"/>
</dbReference>
<evidence type="ECO:0000259" key="2">
    <source>
        <dbReference type="Pfam" id="PF14111"/>
    </source>
</evidence>
<dbReference type="Proteomes" id="UP001168098">
    <property type="component" value="Unassembled WGS sequence"/>
</dbReference>
<dbReference type="PANTHER" id="PTHR34427">
    <property type="entry name" value="DUF4283 DOMAIN PROTEIN"/>
    <property type="match status" value="1"/>
</dbReference>
<name>A0AA38Z1I1_VITRO</name>